<reference evidence="7" key="1">
    <citation type="journal article" date="2022" name="bioRxiv">
        <title>Genomics of Preaxostyla Flagellates Illuminates Evolutionary Transitions and the Path Towards Mitochondrial Loss.</title>
        <authorList>
            <person name="Novak L.V.F."/>
            <person name="Treitli S.C."/>
            <person name="Pyrih J."/>
            <person name="Halakuc P."/>
            <person name="Pipaliya S.V."/>
            <person name="Vacek V."/>
            <person name="Brzon O."/>
            <person name="Soukal P."/>
            <person name="Eme L."/>
            <person name="Dacks J.B."/>
            <person name="Karnkowska A."/>
            <person name="Elias M."/>
            <person name="Hampl V."/>
        </authorList>
    </citation>
    <scope>NUCLEOTIDE SEQUENCE</scope>
    <source>
        <strain evidence="7">RCP-MX</strain>
    </source>
</reference>
<evidence type="ECO:0000256" key="3">
    <source>
        <dbReference type="ARBA" id="ARBA00022684"/>
    </source>
</evidence>
<keyword evidence="3 6" id="KW-0317">Glutathione biosynthesis</keyword>
<evidence type="ECO:0000313" key="8">
    <source>
        <dbReference type="Proteomes" id="UP001141327"/>
    </source>
</evidence>
<comment type="catalytic activity">
    <reaction evidence="6">
        <text>L-cysteine + L-glutamate + ATP = gamma-L-glutamyl-L-cysteine + ADP + phosphate + H(+)</text>
        <dbReference type="Rhea" id="RHEA:13285"/>
        <dbReference type="ChEBI" id="CHEBI:15378"/>
        <dbReference type="ChEBI" id="CHEBI:29985"/>
        <dbReference type="ChEBI" id="CHEBI:30616"/>
        <dbReference type="ChEBI" id="CHEBI:35235"/>
        <dbReference type="ChEBI" id="CHEBI:43474"/>
        <dbReference type="ChEBI" id="CHEBI:58173"/>
        <dbReference type="ChEBI" id="CHEBI:456216"/>
        <dbReference type="EC" id="6.3.2.2"/>
    </reaction>
</comment>
<evidence type="ECO:0000256" key="4">
    <source>
        <dbReference type="ARBA" id="ARBA00022741"/>
    </source>
</evidence>
<comment type="pathway">
    <text evidence="6">Sulfur metabolism; glutathione biosynthesis; glutathione from L-cysteine and L-glutamate: step 1/2.</text>
</comment>
<sequence>MTRLCLIDLEIFNGAVRMAGCLCAVRMLGCFSNSPFPPLRTPQSAPATNSPGLVSLVRRYIASLSLEPPVAAHIERYIQFVSDMSHTPLRITLLIASSPTAHRAVHPHIERYIQFVSDKAAGRIPTTAQWLRQYVTGHPAYQHDSLAARGLLGPYLDTLGVTPAAPNPHPHTGRLASISKWKGCGCPPTTSTTAAPDEKPAGGAAEIAAAKPTTEAAVVSSH</sequence>
<comment type="similarity">
    <text evidence="6">Belongs to the glutamate--cysteine ligase type 3 family.</text>
</comment>
<gene>
    <name evidence="7" type="ORF">PAPYR_11497</name>
</gene>
<dbReference type="Proteomes" id="UP001141327">
    <property type="component" value="Unassembled WGS sequence"/>
</dbReference>
<dbReference type="PANTHER" id="PTHR11164:SF0">
    <property type="entry name" value="GLUTAMATE--CYSTEINE LIGASE CATALYTIC SUBUNIT"/>
    <property type="match status" value="1"/>
</dbReference>
<keyword evidence="5 6" id="KW-0067">ATP-binding</keyword>
<dbReference type="PANTHER" id="PTHR11164">
    <property type="entry name" value="GLUTAMATE CYSTEINE LIGASE"/>
    <property type="match status" value="1"/>
</dbReference>
<accession>A0ABQ8U3M7</accession>
<dbReference type="Pfam" id="PF03074">
    <property type="entry name" value="GCS"/>
    <property type="match status" value="1"/>
</dbReference>
<dbReference type="InterPro" id="IPR004308">
    <property type="entry name" value="GCS"/>
</dbReference>
<keyword evidence="2 6" id="KW-0436">Ligase</keyword>
<keyword evidence="4 6" id="KW-0547">Nucleotide-binding</keyword>
<evidence type="ECO:0000256" key="5">
    <source>
        <dbReference type="ARBA" id="ARBA00022840"/>
    </source>
</evidence>
<dbReference type="EC" id="6.3.2.2" evidence="1 6"/>
<proteinExistence type="inferred from homology"/>
<dbReference type="EMBL" id="JAPMOS010000202">
    <property type="protein sequence ID" value="KAJ4453913.1"/>
    <property type="molecule type" value="Genomic_DNA"/>
</dbReference>
<organism evidence="7 8">
    <name type="scientific">Paratrimastix pyriformis</name>
    <dbReference type="NCBI Taxonomy" id="342808"/>
    <lineage>
        <taxon>Eukaryota</taxon>
        <taxon>Metamonada</taxon>
        <taxon>Preaxostyla</taxon>
        <taxon>Paratrimastigidae</taxon>
        <taxon>Paratrimastix</taxon>
    </lineage>
</organism>
<evidence type="ECO:0000256" key="2">
    <source>
        <dbReference type="ARBA" id="ARBA00022598"/>
    </source>
</evidence>
<name>A0ABQ8U3M7_9EUKA</name>
<evidence type="ECO:0000256" key="6">
    <source>
        <dbReference type="RuleBase" id="RU367135"/>
    </source>
</evidence>
<evidence type="ECO:0000256" key="1">
    <source>
        <dbReference type="ARBA" id="ARBA00012220"/>
    </source>
</evidence>
<protein>
    <recommendedName>
        <fullName evidence="1 6">Glutamate--cysteine ligase</fullName>
        <ecNumber evidence="1 6">6.3.2.2</ecNumber>
    </recommendedName>
    <alternativeName>
        <fullName evidence="6">Gamma-ECS</fullName>
    </alternativeName>
    <alternativeName>
        <fullName evidence="6">Gamma-glutamylcysteine synthetase</fullName>
    </alternativeName>
</protein>
<dbReference type="Gene3D" id="1.10.8.960">
    <property type="match status" value="1"/>
</dbReference>
<keyword evidence="8" id="KW-1185">Reference proteome</keyword>
<comment type="caution">
    <text evidence="7">The sequence shown here is derived from an EMBL/GenBank/DDBJ whole genome shotgun (WGS) entry which is preliminary data.</text>
</comment>
<evidence type="ECO:0000313" key="7">
    <source>
        <dbReference type="EMBL" id="KAJ4453913.1"/>
    </source>
</evidence>